<proteinExistence type="predicted"/>
<protein>
    <submittedName>
        <fullName evidence="1">Protein PET54</fullName>
    </submittedName>
</protein>
<dbReference type="SUPFAM" id="SSF54928">
    <property type="entry name" value="RNA-binding domain, RBD"/>
    <property type="match status" value="1"/>
</dbReference>
<name>A0ABX6EZK0_KLUMA</name>
<keyword evidence="2" id="KW-1185">Reference proteome</keyword>
<dbReference type="EMBL" id="CP015059">
    <property type="protein sequence ID" value="QGN17507.1"/>
    <property type="molecule type" value="Genomic_DNA"/>
</dbReference>
<evidence type="ECO:0000313" key="2">
    <source>
        <dbReference type="Proteomes" id="UP000422736"/>
    </source>
</evidence>
<gene>
    <name evidence="1" type="primary">PET54</name>
    <name evidence="1" type="ORF">FIM1_4243</name>
</gene>
<accession>A0ABX6EZK0</accession>
<sequence>MRIFTPLFQSAYKLPAKPTKSSNKLLKDVFAVVKENPVPAEASLRLGSDDTFLVFRTYNPSLKKEDFQSIINPLSSALELQAIKNSFEITRFRDSRYFTFLDKYVLRFPTQMELKQYLLSTKMSMLDDRKVRFGIKDTKGIQRDLCNYYVNLMNARESAEAYKNGLVLDRSDDNSSNNINSNSSGAVSAIDWDALQETERKSVVVWNLPQEWDETTLQERFWWYDIHHSFPLLVNQEKNTSLTFIYFNEIRDAYLFKNNFHGALVEGNRLMIEKL</sequence>
<organism evidence="1 2">
    <name type="scientific">Kluyveromyces marxianus</name>
    <name type="common">Yeast</name>
    <name type="synonym">Candida kefyr</name>
    <dbReference type="NCBI Taxonomy" id="4911"/>
    <lineage>
        <taxon>Eukaryota</taxon>
        <taxon>Fungi</taxon>
        <taxon>Dikarya</taxon>
        <taxon>Ascomycota</taxon>
        <taxon>Saccharomycotina</taxon>
        <taxon>Saccharomycetes</taxon>
        <taxon>Saccharomycetales</taxon>
        <taxon>Saccharomycetaceae</taxon>
        <taxon>Kluyveromyces</taxon>
    </lineage>
</organism>
<reference evidence="1 2" key="1">
    <citation type="submission" date="2016-03" db="EMBL/GenBank/DDBJ databases">
        <title>How can Kluyveromyces marxianus grow so fast - potential evolutionary course in Saccharomyces Complex revealed by comparative genomics.</title>
        <authorList>
            <person name="Mo W."/>
            <person name="Lu W."/>
            <person name="Yang X."/>
            <person name="Qi J."/>
            <person name="Lv H."/>
        </authorList>
    </citation>
    <scope>NUCLEOTIDE SEQUENCE [LARGE SCALE GENOMIC DNA]</scope>
    <source>
        <strain evidence="1 2">FIM1</strain>
    </source>
</reference>
<dbReference type="InterPro" id="IPR035979">
    <property type="entry name" value="RBD_domain_sf"/>
</dbReference>
<dbReference type="Proteomes" id="UP000422736">
    <property type="component" value="Chromosome 6"/>
</dbReference>
<evidence type="ECO:0000313" key="1">
    <source>
        <dbReference type="EMBL" id="QGN17507.1"/>
    </source>
</evidence>